<sequence>MYIRIDVRDIEAAELRIFIIQINICYAQTIQGLQCPTNLFFSLVLQSVESGIFYGIMPRKHLICYTPLSCSMTFSFSFSQPFWGSYPWFFPHPYLGQLFS</sequence>
<dbReference type="EMBL" id="GGEC01062187">
    <property type="protein sequence ID" value="MBX42671.1"/>
    <property type="molecule type" value="Transcribed_RNA"/>
</dbReference>
<name>A0A2P2NJK4_RHIMU</name>
<protein>
    <submittedName>
        <fullName evidence="1">Uncharacterized protein</fullName>
    </submittedName>
</protein>
<dbReference type="AlphaFoldDB" id="A0A2P2NJK4"/>
<accession>A0A2P2NJK4</accession>
<reference evidence="1" key="1">
    <citation type="submission" date="2018-02" db="EMBL/GenBank/DDBJ databases">
        <title>Rhizophora mucronata_Transcriptome.</title>
        <authorList>
            <person name="Meera S.P."/>
            <person name="Sreeshan A."/>
            <person name="Augustine A."/>
        </authorList>
    </citation>
    <scope>NUCLEOTIDE SEQUENCE</scope>
    <source>
        <tissue evidence="1">Leaf</tissue>
    </source>
</reference>
<evidence type="ECO:0000313" key="1">
    <source>
        <dbReference type="EMBL" id="MBX42671.1"/>
    </source>
</evidence>
<organism evidence="1">
    <name type="scientific">Rhizophora mucronata</name>
    <name type="common">Asiatic mangrove</name>
    <dbReference type="NCBI Taxonomy" id="61149"/>
    <lineage>
        <taxon>Eukaryota</taxon>
        <taxon>Viridiplantae</taxon>
        <taxon>Streptophyta</taxon>
        <taxon>Embryophyta</taxon>
        <taxon>Tracheophyta</taxon>
        <taxon>Spermatophyta</taxon>
        <taxon>Magnoliopsida</taxon>
        <taxon>eudicotyledons</taxon>
        <taxon>Gunneridae</taxon>
        <taxon>Pentapetalae</taxon>
        <taxon>rosids</taxon>
        <taxon>fabids</taxon>
        <taxon>Malpighiales</taxon>
        <taxon>Rhizophoraceae</taxon>
        <taxon>Rhizophora</taxon>
    </lineage>
</organism>
<proteinExistence type="predicted"/>